<dbReference type="GO" id="GO:0005085">
    <property type="term" value="F:guanyl-nucleotide exchange factor activity"/>
    <property type="evidence" value="ECO:0007669"/>
    <property type="project" value="InterPro"/>
</dbReference>
<keyword evidence="5" id="KW-1185">Reference proteome</keyword>
<name>A0AAF0ITH5_9BASI</name>
<gene>
    <name evidence="4" type="ORF">MOBT1_002052</name>
</gene>
<feature type="compositionally biased region" description="Low complexity" evidence="2">
    <location>
        <begin position="168"/>
        <end position="184"/>
    </location>
</feature>
<dbReference type="SUPFAM" id="SSF48366">
    <property type="entry name" value="Ras GEF"/>
    <property type="match status" value="2"/>
</dbReference>
<dbReference type="SMART" id="SM00324">
    <property type="entry name" value="RhoGAP"/>
    <property type="match status" value="1"/>
</dbReference>
<evidence type="ECO:0000256" key="1">
    <source>
        <dbReference type="ARBA" id="ARBA00022468"/>
    </source>
</evidence>
<dbReference type="Pfam" id="PF00620">
    <property type="entry name" value="RhoGAP"/>
    <property type="match status" value="1"/>
</dbReference>
<reference evidence="4" key="1">
    <citation type="submission" date="2023-03" db="EMBL/GenBank/DDBJ databases">
        <title>Mating type loci evolution in Malassezia.</title>
        <authorList>
            <person name="Coelho M.A."/>
        </authorList>
    </citation>
    <scope>NUCLEOTIDE SEQUENCE</scope>
    <source>
        <strain evidence="4">CBS 7876</strain>
    </source>
</reference>
<dbReference type="EMBL" id="CP119937">
    <property type="protein sequence ID" value="WFD03363.1"/>
    <property type="molecule type" value="Genomic_DNA"/>
</dbReference>
<dbReference type="GO" id="GO:0007264">
    <property type="term" value="P:small GTPase-mediated signal transduction"/>
    <property type="evidence" value="ECO:0007669"/>
    <property type="project" value="InterPro"/>
</dbReference>
<evidence type="ECO:0000313" key="4">
    <source>
        <dbReference type="EMBL" id="WFD03363.1"/>
    </source>
</evidence>
<dbReference type="InterPro" id="IPR001895">
    <property type="entry name" value="RASGEF_cat_dom"/>
</dbReference>
<dbReference type="InterPro" id="IPR000198">
    <property type="entry name" value="RhoGAP_dom"/>
</dbReference>
<dbReference type="PROSITE" id="PS50238">
    <property type="entry name" value="RHOGAP"/>
    <property type="match status" value="1"/>
</dbReference>
<dbReference type="CDD" id="cd00159">
    <property type="entry name" value="RhoGAP"/>
    <property type="match status" value="1"/>
</dbReference>
<organism evidence="4 5">
    <name type="scientific">Malassezia obtusa</name>
    <dbReference type="NCBI Taxonomy" id="76774"/>
    <lineage>
        <taxon>Eukaryota</taxon>
        <taxon>Fungi</taxon>
        <taxon>Dikarya</taxon>
        <taxon>Basidiomycota</taxon>
        <taxon>Ustilaginomycotina</taxon>
        <taxon>Malasseziomycetes</taxon>
        <taxon>Malasseziales</taxon>
        <taxon>Malasseziaceae</taxon>
        <taxon>Malassezia</taxon>
    </lineage>
</organism>
<dbReference type="GO" id="GO:0032956">
    <property type="term" value="P:regulation of actin cytoskeleton organization"/>
    <property type="evidence" value="ECO:0007669"/>
    <property type="project" value="TreeGrafter"/>
</dbReference>
<dbReference type="InterPro" id="IPR047165">
    <property type="entry name" value="RHG17/44/SH3BP1-like"/>
</dbReference>
<proteinExistence type="predicted"/>
<accession>A0AAF0ITH5</accession>
<dbReference type="PANTHER" id="PTHR14130">
    <property type="entry name" value="3BP-1 RELATED RHOGAP"/>
    <property type="match status" value="1"/>
</dbReference>
<evidence type="ECO:0000256" key="2">
    <source>
        <dbReference type="SAM" id="MobiDB-lite"/>
    </source>
</evidence>
<dbReference type="SUPFAM" id="SSF48350">
    <property type="entry name" value="GTPase activation domain, GAP"/>
    <property type="match status" value="1"/>
</dbReference>
<protein>
    <recommendedName>
        <fullName evidence="3">Rho-GAP domain-containing protein</fullName>
    </recommendedName>
</protein>
<feature type="region of interest" description="Disordered" evidence="2">
    <location>
        <begin position="165"/>
        <end position="184"/>
    </location>
</feature>
<dbReference type="InterPro" id="IPR036964">
    <property type="entry name" value="RASGEF_cat_dom_sf"/>
</dbReference>
<dbReference type="Pfam" id="PF00617">
    <property type="entry name" value="RasGEF"/>
    <property type="match status" value="1"/>
</dbReference>
<dbReference type="Gene3D" id="1.10.555.10">
    <property type="entry name" value="Rho GTPase activation protein"/>
    <property type="match status" value="1"/>
</dbReference>
<keyword evidence="1" id="KW-0343">GTPase activation</keyword>
<dbReference type="Proteomes" id="UP001214603">
    <property type="component" value="Chromosome 4"/>
</dbReference>
<evidence type="ECO:0000259" key="3">
    <source>
        <dbReference type="PROSITE" id="PS50238"/>
    </source>
</evidence>
<evidence type="ECO:0000313" key="5">
    <source>
        <dbReference type="Proteomes" id="UP001214603"/>
    </source>
</evidence>
<dbReference type="GO" id="GO:0005096">
    <property type="term" value="F:GTPase activator activity"/>
    <property type="evidence" value="ECO:0007669"/>
    <property type="project" value="UniProtKB-KW"/>
</dbReference>
<dbReference type="InterPro" id="IPR008936">
    <property type="entry name" value="Rho_GTPase_activation_prot"/>
</dbReference>
<dbReference type="InterPro" id="IPR023578">
    <property type="entry name" value="Ras_GEF_dom_sf"/>
</dbReference>
<sequence length="1610" mass="174108">MAGGWYKPMHGFHPHRPSALHRYAATLLGGTMWFWLFYRMKEDGPVLLYAHTVRGMPSLGSLSLSASTTRHRTAAHTASEAWEDGEVVLCGFLKRSSGPWSKAWWSDALPMHRAARSEPGRGWRPYKVVLARNTLYFYKVPSVMTSEIRRTFQVRASAWPAELEEAEAPAASPESVSLTELSSSETRSLLQEPAPDIVWEAASKHPELQLVDAELPPPSWTARIEHATGPALAHELVFATQRVGCDAHGAARTSRAGDRDERAFVHMAFFALGTSSVPFDAFLRHVGTALVLAERLGRLRIDAGCTRRVALFLELLLWKRPLLHAGREAPFFHAAEGLAAVLARLEPGPYVPLMHQLRAWRETYRDQAGAPTNWLQPLDRAVSRRSTLEPLHVCWTSRHFLACDAHEVAQQLQCFHADRLAALVDVPVTAYRLASAVSEQLLRSFRFDASRPHWLTHLVLRQVLVDDAPERRDGGERAQLVAHWAAVGRASIELRDMAAWAAIATSLCSRPVASVEALWRRVPCTVRHELGAWMQQLAALGWIEGVPTALAPCWSAHGAPDAAAVPFLGNAGLAQAATPLLRRARATAPIHVAALEPEFQRVRALAQQLAGLYEDARPASGCCTPVLEYQCLFQRLSQHEYPLHTSITDYLGSAVLVSGAAERAAPLTAWKAGAPVPVFPTALPTALPGPMAPGAWPSLPAWLARYEEHGEVVRLGDALHLRAIPEPRRRASCASAEAPAAPLGGPRRASQALSLDALANLARPAEAVTSFAVEVAAASPARIVDLLVFGAAHLVVRTPAPPHDVPAYRVLSVSLDVPALRDAVLLARPDVLPGLELLDALRVRWAEAEAASREMAAHARAHVPNQYPTWAPGTAFAHEPTDWAMVAKIRHGALSTLQRWLALCPHEFVADPLLFEAAHGFVDDAAAECDATPADAPRLANLIETLRAAFAQLVRHTVAQYAYDTEAAAPAAPEAHTPAALAAYLESVVAPLYAGVSERDIARAARSLAHVAPRAWCAAGHALGTHGAPPTWARLVRLLPAPATGDVERGSVLDALPAAVRALCDAYDTIAAWAESYVVDVRLDAEVRQQRMRALLGAVGVVRAQMARKVGGSLDGPIPASLVESAVLDGLAAPASLAYRAAWEEVAGTQPTLREHVRPPPDAGSELGATPDIFWLLAWLATCALRLPLETHSGVVSVAGAMAVRDVAHAAHALRDPTPCPPAALTHAGARLAWLRDAVSCAAWPLPSAPETSAAVAAPVPRLFAALVEAREQKARTLAAYTAPRTPEAPVRPATPETACAPSPHTVCAAPPAPSDALLAAVPTTRAASTFPCTGASVRVWPFERHPFVFELVLPSAMRCTLKVPDYASFCAWLARLQSLPHVRLDASFDAGEYAAQVAEHEGRASVAALFEVPLRELYLRTGHALPPAIECLLHEIETRGIHEQGIYRISGAKHAVDALKRTLRRQPTHALALARIDIHVVASTVKLWLRELPEPVVPYAFYHRLMDTEEISDPMQRVRAMSRVVRAFPCSHYVALERLAAHLATIARASKWNWMAPHNIGLVFGSTLLSPPPGVQSLAENFQRLGKAAHVVKILVVMHRHVFATRGSA</sequence>
<dbReference type="Gene3D" id="1.10.840.10">
    <property type="entry name" value="Ras guanine-nucleotide exchange factors catalytic domain"/>
    <property type="match status" value="1"/>
</dbReference>
<feature type="domain" description="Rho-GAP" evidence="3">
    <location>
        <begin position="1413"/>
        <end position="1604"/>
    </location>
</feature>
<dbReference type="GO" id="GO:0035020">
    <property type="term" value="P:regulation of Rac protein signal transduction"/>
    <property type="evidence" value="ECO:0007669"/>
    <property type="project" value="TreeGrafter"/>
</dbReference>
<dbReference type="PANTHER" id="PTHR14130:SF14">
    <property type="entry name" value="RHO GTPASE-ACTIVATING PROTEIN 92B"/>
    <property type="match status" value="1"/>
</dbReference>